<evidence type="ECO:0000256" key="3">
    <source>
        <dbReference type="ARBA" id="ARBA00012461"/>
    </source>
</evidence>
<dbReference type="Proteomes" id="UP000617628">
    <property type="component" value="Unassembled WGS sequence"/>
</dbReference>
<evidence type="ECO:0000259" key="11">
    <source>
        <dbReference type="Pfam" id="PF00483"/>
    </source>
</evidence>
<gene>
    <name evidence="12" type="primary">rfbA</name>
    <name evidence="12" type="ORF">JIN87_19295</name>
</gene>
<dbReference type="InterPro" id="IPR005907">
    <property type="entry name" value="G1P_thy_trans_s"/>
</dbReference>
<comment type="caution">
    <text evidence="12">The sequence shown here is derived from an EMBL/GenBank/DDBJ whole genome shotgun (WGS) entry which is preliminary data.</text>
</comment>
<dbReference type="InterPro" id="IPR005835">
    <property type="entry name" value="NTP_transferase_dom"/>
</dbReference>
<evidence type="ECO:0000256" key="8">
    <source>
        <dbReference type="ARBA" id="ARBA00037065"/>
    </source>
</evidence>
<dbReference type="EMBL" id="JAENIL010000040">
    <property type="protein sequence ID" value="MBK1879039.1"/>
    <property type="molecule type" value="Genomic_DNA"/>
</dbReference>
<dbReference type="RefSeq" id="WP_200357253.1">
    <property type="nucleotide sequence ID" value="NZ_JAENIL010000040.1"/>
</dbReference>
<evidence type="ECO:0000313" key="13">
    <source>
        <dbReference type="Proteomes" id="UP000617628"/>
    </source>
</evidence>
<keyword evidence="5 10" id="KW-0548">Nucleotidyltransferase</keyword>
<dbReference type="PANTHER" id="PTHR43532:SF4">
    <property type="entry name" value="GLUCOSE-1-PHOSPHATE THYMIDYLYLTRANSFERASE 2"/>
    <property type="match status" value="1"/>
</dbReference>
<protein>
    <recommendedName>
        <fullName evidence="3 10">Glucose-1-phosphate thymidylyltransferase</fullName>
        <ecNumber evidence="3 10">2.7.7.24</ecNumber>
    </recommendedName>
</protein>
<evidence type="ECO:0000256" key="4">
    <source>
        <dbReference type="ARBA" id="ARBA00022679"/>
    </source>
</evidence>
<dbReference type="EC" id="2.7.7.24" evidence="3 10"/>
<keyword evidence="4 10" id="KW-0808">Transferase</keyword>
<name>A0A934S449_9BACT</name>
<evidence type="ECO:0000256" key="6">
    <source>
        <dbReference type="ARBA" id="ARBA00022723"/>
    </source>
</evidence>
<keyword evidence="13" id="KW-1185">Reference proteome</keyword>
<comment type="cofactor">
    <cofactor evidence="1">
        <name>Mg(2+)</name>
        <dbReference type="ChEBI" id="CHEBI:18420"/>
    </cofactor>
</comment>
<evidence type="ECO:0000256" key="5">
    <source>
        <dbReference type="ARBA" id="ARBA00022695"/>
    </source>
</evidence>
<evidence type="ECO:0000256" key="1">
    <source>
        <dbReference type="ARBA" id="ARBA00001946"/>
    </source>
</evidence>
<dbReference type="CDD" id="cd02538">
    <property type="entry name" value="G1P_TT_short"/>
    <property type="match status" value="1"/>
</dbReference>
<comment type="catalytic activity">
    <reaction evidence="9 10">
        <text>dTTP + alpha-D-glucose 1-phosphate + H(+) = dTDP-alpha-D-glucose + diphosphate</text>
        <dbReference type="Rhea" id="RHEA:15225"/>
        <dbReference type="ChEBI" id="CHEBI:15378"/>
        <dbReference type="ChEBI" id="CHEBI:33019"/>
        <dbReference type="ChEBI" id="CHEBI:37568"/>
        <dbReference type="ChEBI" id="CHEBI:57477"/>
        <dbReference type="ChEBI" id="CHEBI:58601"/>
        <dbReference type="EC" id="2.7.7.24"/>
    </reaction>
</comment>
<organism evidence="12 13">
    <name type="scientific">Pelagicoccus mobilis</name>
    <dbReference type="NCBI Taxonomy" id="415221"/>
    <lineage>
        <taxon>Bacteria</taxon>
        <taxon>Pseudomonadati</taxon>
        <taxon>Verrucomicrobiota</taxon>
        <taxon>Opitutia</taxon>
        <taxon>Puniceicoccales</taxon>
        <taxon>Pelagicoccaceae</taxon>
        <taxon>Pelagicoccus</taxon>
    </lineage>
</organism>
<reference evidence="12" key="1">
    <citation type="submission" date="2021-01" db="EMBL/GenBank/DDBJ databases">
        <title>Modified the classification status of verrucomicrobia.</title>
        <authorList>
            <person name="Feng X."/>
        </authorList>
    </citation>
    <scope>NUCLEOTIDE SEQUENCE</scope>
    <source>
        <strain evidence="12">KCTC 13126</strain>
    </source>
</reference>
<evidence type="ECO:0000313" key="12">
    <source>
        <dbReference type="EMBL" id="MBK1879039.1"/>
    </source>
</evidence>
<evidence type="ECO:0000256" key="10">
    <source>
        <dbReference type="RuleBase" id="RU003706"/>
    </source>
</evidence>
<dbReference type="Gene3D" id="3.90.550.10">
    <property type="entry name" value="Spore Coat Polysaccharide Biosynthesis Protein SpsA, Chain A"/>
    <property type="match status" value="1"/>
</dbReference>
<keyword evidence="7 10" id="KW-0460">Magnesium</keyword>
<feature type="domain" description="Nucleotidyl transferase" evidence="11">
    <location>
        <begin position="8"/>
        <end position="243"/>
    </location>
</feature>
<evidence type="ECO:0000256" key="2">
    <source>
        <dbReference type="ARBA" id="ARBA00010480"/>
    </source>
</evidence>
<dbReference type="AlphaFoldDB" id="A0A934S449"/>
<accession>A0A934S449</accession>
<dbReference type="InterPro" id="IPR029044">
    <property type="entry name" value="Nucleotide-diphossugar_trans"/>
</dbReference>
<comment type="similarity">
    <text evidence="2 10">Belongs to the glucose-1-phosphate thymidylyltransferase family.</text>
</comment>
<dbReference type="GO" id="GO:0046872">
    <property type="term" value="F:metal ion binding"/>
    <property type="evidence" value="ECO:0007669"/>
    <property type="project" value="UniProtKB-KW"/>
</dbReference>
<sequence>MSSSKPRKGIVLAGGSGTRLYPCTIAVSKQLMPIYDKPMIYYPISLLMLAGIKDILIISTPQDTPLFERLLGDGSAFGVNFSYEVQPSPDGLAQAFLIGEEFLDGAPAALVLGDNLFYGHELVRTLKSADDRKDGSTIFGYNVANPTAYGVVEFDPTGKVISIEEKPEQPKSNYAVPGLYFYDERVVEFAKQVKPSARGELEITDLNRNYLEQGDLNVELLGRGTAWLDTGTHKNLMEAGQFVQVLEERQGLKMACLEGIGYENGWLTSEQLEERIQFLGKTSYATYLRQLVK</sequence>
<keyword evidence="6 10" id="KW-0479">Metal-binding</keyword>
<dbReference type="SUPFAM" id="SSF53448">
    <property type="entry name" value="Nucleotide-diphospho-sugar transferases"/>
    <property type="match status" value="1"/>
</dbReference>
<dbReference type="GO" id="GO:0008879">
    <property type="term" value="F:glucose-1-phosphate thymidylyltransferase activity"/>
    <property type="evidence" value="ECO:0007669"/>
    <property type="project" value="UniProtKB-EC"/>
</dbReference>
<comment type="function">
    <text evidence="8 10">Catalyzes the formation of dTDP-glucose, from dTTP and glucose 1-phosphate, as well as its pyrophosphorolysis.</text>
</comment>
<proteinExistence type="inferred from homology"/>
<dbReference type="NCBIfam" id="TIGR01207">
    <property type="entry name" value="rmlA"/>
    <property type="match status" value="1"/>
</dbReference>
<dbReference type="Pfam" id="PF00483">
    <property type="entry name" value="NTP_transferase"/>
    <property type="match status" value="1"/>
</dbReference>
<evidence type="ECO:0000256" key="7">
    <source>
        <dbReference type="ARBA" id="ARBA00022842"/>
    </source>
</evidence>
<dbReference type="FunFam" id="3.90.550.10:FF:000023">
    <property type="entry name" value="Glucose-1-phosphate thymidylyltransferase"/>
    <property type="match status" value="1"/>
</dbReference>
<dbReference type="PANTHER" id="PTHR43532">
    <property type="entry name" value="GLUCOSE-1-PHOSPHATE THYMIDYLYLTRANSFERASE"/>
    <property type="match status" value="1"/>
</dbReference>
<evidence type="ECO:0000256" key="9">
    <source>
        <dbReference type="ARBA" id="ARBA00049336"/>
    </source>
</evidence>